<evidence type="ECO:0000256" key="5">
    <source>
        <dbReference type="ARBA" id="ARBA00022927"/>
    </source>
</evidence>
<comment type="subunit">
    <text evidence="9">Component of the Sec protein translocase complex. Heterotrimer consisting of SecY, SecE and SecG subunits. The heterotrimers can form oligomers, although 1 heterotrimer is thought to be able to translocate proteins. Interacts with the ribosome. Interacts with SecDF, and other proteins may be involved. Interacts with SecA.</text>
</comment>
<dbReference type="Proteomes" id="UP000025748">
    <property type="component" value="Unassembled WGS sequence"/>
</dbReference>
<keyword evidence="4 9" id="KW-0812">Transmembrane</keyword>
<keyword evidence="11" id="KW-1185">Reference proteome</keyword>
<dbReference type="PRINTS" id="PR01650">
    <property type="entry name" value="SECETRNLCASE"/>
</dbReference>
<dbReference type="NCBIfam" id="TIGR00964">
    <property type="entry name" value="secE_bact"/>
    <property type="match status" value="1"/>
</dbReference>
<dbReference type="PANTHER" id="PTHR33910:SF1">
    <property type="entry name" value="PROTEIN TRANSLOCASE SUBUNIT SECE"/>
    <property type="match status" value="1"/>
</dbReference>
<evidence type="ECO:0000256" key="9">
    <source>
        <dbReference type="HAMAP-Rule" id="MF_00422"/>
    </source>
</evidence>
<dbReference type="InterPro" id="IPR001901">
    <property type="entry name" value="Translocase_SecE/Sec61-g"/>
</dbReference>
<evidence type="ECO:0000313" key="10">
    <source>
        <dbReference type="EMBL" id="KCB21093.1"/>
    </source>
</evidence>
<evidence type="ECO:0000256" key="4">
    <source>
        <dbReference type="ARBA" id="ARBA00022692"/>
    </source>
</evidence>
<evidence type="ECO:0000313" key="11">
    <source>
        <dbReference type="Proteomes" id="UP000025748"/>
    </source>
</evidence>
<keyword evidence="5 9" id="KW-0653">Protein transport</keyword>
<dbReference type="InterPro" id="IPR038379">
    <property type="entry name" value="SecE_sf"/>
</dbReference>
<keyword evidence="8 9" id="KW-0472">Membrane</keyword>
<proteinExistence type="inferred from homology"/>
<dbReference type="PANTHER" id="PTHR33910">
    <property type="entry name" value="PROTEIN TRANSLOCASE SUBUNIT SECE"/>
    <property type="match status" value="1"/>
</dbReference>
<keyword evidence="3 9" id="KW-1003">Cell membrane</keyword>
<feature type="transmembrane region" description="Helical" evidence="9">
    <location>
        <begin position="100"/>
        <end position="121"/>
    </location>
</feature>
<evidence type="ECO:0000256" key="1">
    <source>
        <dbReference type="ARBA" id="ARBA00004370"/>
    </source>
</evidence>
<comment type="similarity">
    <text evidence="9">Belongs to the SecE/SEC61-gamma family.</text>
</comment>
<dbReference type="HAMAP" id="MF_00422">
    <property type="entry name" value="SecE"/>
    <property type="match status" value="1"/>
</dbReference>
<feature type="transmembrane region" description="Helical" evidence="9">
    <location>
        <begin position="29"/>
        <end position="46"/>
    </location>
</feature>
<keyword evidence="6 9" id="KW-1133">Transmembrane helix</keyword>
<dbReference type="Pfam" id="PF00584">
    <property type="entry name" value="SecE"/>
    <property type="match status" value="1"/>
</dbReference>
<keyword evidence="7 9" id="KW-0811">Translocation</keyword>
<comment type="caution">
    <text evidence="10">The sequence shown here is derived from an EMBL/GenBank/DDBJ whole genome shotgun (WGS) entry which is preliminary data.</text>
</comment>
<feature type="transmembrane region" description="Helical" evidence="9">
    <location>
        <begin position="52"/>
        <end position="71"/>
    </location>
</feature>
<comment type="caution">
    <text evidence="9">Lacks conserved residue(s) required for the propagation of feature annotation.</text>
</comment>
<comment type="subcellular location">
    <subcellularLocation>
        <location evidence="1">Membrane</location>
    </subcellularLocation>
</comment>
<evidence type="ECO:0000256" key="2">
    <source>
        <dbReference type="ARBA" id="ARBA00022448"/>
    </source>
</evidence>
<protein>
    <recommendedName>
        <fullName evidence="9">Protein translocase subunit SecE</fullName>
    </recommendedName>
</protein>
<reference evidence="10 11" key="1">
    <citation type="submission" date="2014-03" db="EMBL/GenBank/DDBJ databases">
        <title>Genome sequence of Bordetella hinzii.</title>
        <authorList>
            <person name="Register K."/>
            <person name="Harvill E."/>
            <person name="Goodfield L.L."/>
            <person name="Ivanov Y.V."/>
            <person name="Meyer J.A."/>
            <person name="Muse S.J."/>
            <person name="Jacobs N."/>
            <person name="Bendor L."/>
            <person name="Smallridge W.E."/>
            <person name="Brinkac L.M."/>
            <person name="Sanka R."/>
            <person name="Kim M."/>
            <person name="Losada L."/>
        </authorList>
    </citation>
    <scope>NUCLEOTIDE SEQUENCE [LARGE SCALE GENOMIC DNA]</scope>
    <source>
        <strain evidence="10 11">OH87 BAL007II</strain>
    </source>
</reference>
<dbReference type="Gene3D" id="1.20.5.1030">
    <property type="entry name" value="Preprotein translocase secy subunit"/>
    <property type="match status" value="1"/>
</dbReference>
<evidence type="ECO:0000256" key="8">
    <source>
        <dbReference type="ARBA" id="ARBA00023136"/>
    </source>
</evidence>
<sequence length="137" mass="15071">MRTYTAGSCRKMSNTSVETVTSTADRIKLGLAVLVVIAGIVGFSVLSAQPMVARIGVFVGGLVIAAVIAWFSEPGRRTISFAQESYNEVKRVSWPTRKETFQMTGIVFAFVAVMGIFMWVLDKGIEWILYGLLLGWK</sequence>
<dbReference type="NCBIfam" id="NF004371">
    <property type="entry name" value="PRK05740.1-1"/>
    <property type="match status" value="1"/>
</dbReference>
<comment type="function">
    <text evidence="9">Essential subunit of the Sec protein translocation channel SecYEG. Clamps together the 2 halves of SecY. May contact the channel plug during translocation.</text>
</comment>
<dbReference type="InterPro" id="IPR005807">
    <property type="entry name" value="SecE_bac"/>
</dbReference>
<name>A0ABR4QTM1_9BORD</name>
<evidence type="ECO:0000256" key="7">
    <source>
        <dbReference type="ARBA" id="ARBA00023010"/>
    </source>
</evidence>
<keyword evidence="2 9" id="KW-0813">Transport</keyword>
<accession>A0ABR4QTM1</accession>
<evidence type="ECO:0000256" key="3">
    <source>
        <dbReference type="ARBA" id="ARBA00022475"/>
    </source>
</evidence>
<evidence type="ECO:0000256" key="6">
    <source>
        <dbReference type="ARBA" id="ARBA00022989"/>
    </source>
</evidence>
<organism evidence="10 11">
    <name type="scientific">Bordetella hinzii OH87 BAL007II</name>
    <dbReference type="NCBI Taxonomy" id="1331262"/>
    <lineage>
        <taxon>Bacteria</taxon>
        <taxon>Pseudomonadati</taxon>
        <taxon>Pseudomonadota</taxon>
        <taxon>Betaproteobacteria</taxon>
        <taxon>Burkholderiales</taxon>
        <taxon>Alcaligenaceae</taxon>
        <taxon>Bordetella</taxon>
    </lineage>
</organism>
<dbReference type="EMBL" id="JHEM01000037">
    <property type="protein sequence ID" value="KCB21093.1"/>
    <property type="molecule type" value="Genomic_DNA"/>
</dbReference>
<gene>
    <name evidence="9 10" type="primary">secE</name>
    <name evidence="10" type="ORF">L544_0002</name>
</gene>